<dbReference type="SUPFAM" id="SSF53098">
    <property type="entry name" value="Ribonuclease H-like"/>
    <property type="match status" value="1"/>
</dbReference>
<dbReference type="InterPro" id="IPR037056">
    <property type="entry name" value="RNase_H1_N_sf"/>
</dbReference>
<evidence type="ECO:0000256" key="9">
    <source>
        <dbReference type="ARBA" id="ARBA00022842"/>
    </source>
</evidence>
<keyword evidence="14" id="KW-1185">Reference proteome</keyword>
<reference evidence="13" key="1">
    <citation type="journal article" date="2020" name="Phytopathology">
        <title>Genome sequence and comparative analysis of Colletotrichum gloeosporioides isolated from Liriodendron leaves.</title>
        <authorList>
            <person name="Fu F.F."/>
            <person name="Hao Z."/>
            <person name="Wang P."/>
            <person name="Lu Y."/>
            <person name="Xue L.J."/>
            <person name="Wei G."/>
            <person name="Tian Y."/>
            <person name="Baishi H."/>
            <person name="Xu H."/>
            <person name="Shi J."/>
            <person name="Cheng T."/>
            <person name="Wang G."/>
            <person name="Yi Y."/>
            <person name="Chen J."/>
        </authorList>
    </citation>
    <scope>NUCLEOTIDE SEQUENCE</scope>
    <source>
        <strain evidence="13">Lc1</strain>
    </source>
</reference>
<comment type="similarity">
    <text evidence="3 10">Belongs to the RNase H family.</text>
</comment>
<evidence type="ECO:0000313" key="14">
    <source>
        <dbReference type="Proteomes" id="UP000613401"/>
    </source>
</evidence>
<dbReference type="PIRSF" id="PIRSF036852">
    <property type="entry name" value="Ribonuclease_H1_euk"/>
    <property type="match status" value="1"/>
</dbReference>
<dbReference type="CDD" id="cd09280">
    <property type="entry name" value="RNase_HI_eukaryote_like"/>
    <property type="match status" value="1"/>
</dbReference>
<keyword evidence="5 10" id="KW-0540">Nuclease</keyword>
<dbReference type="InterPro" id="IPR002156">
    <property type="entry name" value="RNaseH_domain"/>
</dbReference>
<dbReference type="InterPro" id="IPR036397">
    <property type="entry name" value="RNaseH_sf"/>
</dbReference>
<dbReference type="InterPro" id="IPR017067">
    <property type="entry name" value="RNase_H1_euk"/>
</dbReference>
<evidence type="ECO:0000256" key="3">
    <source>
        <dbReference type="ARBA" id="ARBA00005300"/>
    </source>
</evidence>
<evidence type="ECO:0000256" key="10">
    <source>
        <dbReference type="PIRNR" id="PIRNR036852"/>
    </source>
</evidence>
<evidence type="ECO:0000256" key="1">
    <source>
        <dbReference type="ARBA" id="ARBA00000077"/>
    </source>
</evidence>
<keyword evidence="9 10" id="KW-0460">Magnesium</keyword>
<evidence type="ECO:0000256" key="2">
    <source>
        <dbReference type="ARBA" id="ARBA00001946"/>
    </source>
</evidence>
<dbReference type="PANTHER" id="PTHR10642:SF26">
    <property type="entry name" value="RIBONUCLEASE H1"/>
    <property type="match status" value="1"/>
</dbReference>
<evidence type="ECO:0000256" key="4">
    <source>
        <dbReference type="ARBA" id="ARBA00012180"/>
    </source>
</evidence>
<dbReference type="PANTHER" id="PTHR10642">
    <property type="entry name" value="RIBONUCLEASE H1"/>
    <property type="match status" value="1"/>
</dbReference>
<dbReference type="GO" id="GO:0000287">
    <property type="term" value="F:magnesium ion binding"/>
    <property type="evidence" value="ECO:0007669"/>
    <property type="project" value="UniProtKB-UniRule"/>
</dbReference>
<dbReference type="GO" id="GO:0043137">
    <property type="term" value="P:DNA replication, removal of RNA primer"/>
    <property type="evidence" value="ECO:0007669"/>
    <property type="project" value="TreeGrafter"/>
</dbReference>
<dbReference type="Pfam" id="PF01693">
    <property type="entry name" value="Cauli_VI"/>
    <property type="match status" value="2"/>
</dbReference>
<dbReference type="RefSeq" id="XP_045259858.1">
    <property type="nucleotide sequence ID" value="XM_045403670.1"/>
</dbReference>
<dbReference type="Gene3D" id="3.30.420.10">
    <property type="entry name" value="Ribonuclease H-like superfamily/Ribonuclease H"/>
    <property type="match status" value="1"/>
</dbReference>
<dbReference type="GO" id="GO:0003676">
    <property type="term" value="F:nucleic acid binding"/>
    <property type="evidence" value="ECO:0007669"/>
    <property type="project" value="UniProtKB-UniRule"/>
</dbReference>
<evidence type="ECO:0000259" key="12">
    <source>
        <dbReference type="PROSITE" id="PS50879"/>
    </source>
</evidence>
<keyword evidence="8 10" id="KW-0378">Hydrolase</keyword>
<reference evidence="13" key="2">
    <citation type="submission" date="2020-03" db="EMBL/GenBank/DDBJ databases">
        <authorList>
            <person name="Fu F.-F."/>
            <person name="Chen J."/>
        </authorList>
    </citation>
    <scope>NUCLEOTIDE SEQUENCE</scope>
    <source>
        <strain evidence="13">Lc1</strain>
    </source>
</reference>
<evidence type="ECO:0000256" key="8">
    <source>
        <dbReference type="ARBA" id="ARBA00022801"/>
    </source>
</evidence>
<comment type="caution">
    <text evidence="13">The sequence shown here is derived from an EMBL/GenBank/DDBJ whole genome shotgun (WGS) entry which is preliminary data.</text>
</comment>
<sequence>MPAKRPGPASHQAASKKRKPNKKTWYAVKFGLHPGVYETREECSNNTEGESRATYCSQDPLLTESRCVDKSFTSKEDAEAFVAEPNPTWFYAVAGGNFRGIFLDYDEFTRAITRAKNPSFKKFDKLDKAVEFMKKFSDKATNADIKVQMKLGFLSDELDLDPDLLHAYTDGSCLHNGTVDAVAGVGLFLPPDDPRNVSEPLEGELQTNQRAELTAILRALEKTDVTEGLQILSDSKYSINCAVVWVEQWESDGWKNSEGAYIKNKDLVQAIRKRMLERQAASTQTRYTWVRGHSKIQGNEEADKLAVNAALKKQAERIKMRNKS</sequence>
<comment type="cofactor">
    <cofactor evidence="2 10">
        <name>Mg(2+)</name>
        <dbReference type="ChEBI" id="CHEBI:18420"/>
    </cofactor>
</comment>
<accession>A0A8H4CBD7</accession>
<dbReference type="EMBL" id="WVTB01000074">
    <property type="protein sequence ID" value="KAF3800699.1"/>
    <property type="molecule type" value="Genomic_DNA"/>
</dbReference>
<dbReference type="InterPro" id="IPR012337">
    <property type="entry name" value="RNaseH-like_sf"/>
</dbReference>
<evidence type="ECO:0000256" key="6">
    <source>
        <dbReference type="ARBA" id="ARBA00022723"/>
    </source>
</evidence>
<dbReference type="EC" id="3.1.26.4" evidence="4 10"/>
<comment type="catalytic activity">
    <reaction evidence="1 10">
        <text>Endonucleolytic cleavage to 5'-phosphomonoester.</text>
        <dbReference type="EC" id="3.1.26.4"/>
    </reaction>
</comment>
<dbReference type="InterPro" id="IPR011320">
    <property type="entry name" value="RNase_H1_N"/>
</dbReference>
<gene>
    <name evidence="13" type="ORF">GCG54_00003598</name>
</gene>
<evidence type="ECO:0000256" key="5">
    <source>
        <dbReference type="ARBA" id="ARBA00022722"/>
    </source>
</evidence>
<evidence type="ECO:0000313" key="13">
    <source>
        <dbReference type="EMBL" id="KAF3800699.1"/>
    </source>
</evidence>
<keyword evidence="6 10" id="KW-0479">Metal-binding</keyword>
<dbReference type="InterPro" id="IPR009027">
    <property type="entry name" value="Ribosomal_bL9/RNase_H1_N"/>
</dbReference>
<dbReference type="GO" id="GO:0004523">
    <property type="term" value="F:RNA-DNA hybrid ribonuclease activity"/>
    <property type="evidence" value="ECO:0007669"/>
    <property type="project" value="UniProtKB-UniRule"/>
</dbReference>
<dbReference type="Gene3D" id="3.40.970.10">
    <property type="entry name" value="Ribonuclease H1, N-terminal domain"/>
    <property type="match status" value="2"/>
</dbReference>
<name>A0A8H4CBD7_COLGL</name>
<proteinExistence type="inferred from homology"/>
<evidence type="ECO:0000256" key="11">
    <source>
        <dbReference type="SAM" id="MobiDB-lite"/>
    </source>
</evidence>
<evidence type="ECO:0000256" key="7">
    <source>
        <dbReference type="ARBA" id="ARBA00022759"/>
    </source>
</evidence>
<organism evidence="13 14">
    <name type="scientific">Colletotrichum gloeosporioides</name>
    <name type="common">Anthracnose fungus</name>
    <name type="synonym">Glomerella cingulata</name>
    <dbReference type="NCBI Taxonomy" id="474922"/>
    <lineage>
        <taxon>Eukaryota</taxon>
        <taxon>Fungi</taxon>
        <taxon>Dikarya</taxon>
        <taxon>Ascomycota</taxon>
        <taxon>Pezizomycotina</taxon>
        <taxon>Sordariomycetes</taxon>
        <taxon>Hypocreomycetidae</taxon>
        <taxon>Glomerellales</taxon>
        <taxon>Glomerellaceae</taxon>
        <taxon>Colletotrichum</taxon>
        <taxon>Colletotrichum gloeosporioides species complex</taxon>
    </lineage>
</organism>
<dbReference type="GeneID" id="69010757"/>
<dbReference type="Proteomes" id="UP000613401">
    <property type="component" value="Unassembled WGS sequence"/>
</dbReference>
<dbReference type="AlphaFoldDB" id="A0A8H4CBD7"/>
<dbReference type="InterPro" id="IPR050092">
    <property type="entry name" value="RNase_H"/>
</dbReference>
<comment type="function">
    <text evidence="10">Endonuclease that specifically degrades the RNA of RNA-DNA hybrids.</text>
</comment>
<keyword evidence="7 10" id="KW-0255">Endonuclease</keyword>
<dbReference type="PROSITE" id="PS50879">
    <property type="entry name" value="RNASE_H_1"/>
    <property type="match status" value="1"/>
</dbReference>
<dbReference type="Pfam" id="PF00075">
    <property type="entry name" value="RNase_H"/>
    <property type="match status" value="1"/>
</dbReference>
<protein>
    <recommendedName>
        <fullName evidence="4 10">Ribonuclease H</fullName>
        <shortName evidence="10">RNase H</shortName>
        <ecNumber evidence="4 10">3.1.26.4</ecNumber>
    </recommendedName>
</protein>
<feature type="domain" description="RNase H type-1" evidence="12">
    <location>
        <begin position="161"/>
        <end position="311"/>
    </location>
</feature>
<feature type="region of interest" description="Disordered" evidence="11">
    <location>
        <begin position="1"/>
        <end position="22"/>
    </location>
</feature>
<dbReference type="SUPFAM" id="SSF55658">
    <property type="entry name" value="L9 N-domain-like"/>
    <property type="match status" value="2"/>
</dbReference>